<name>A0ABX2E127_9FLAO</name>
<evidence type="ECO:0000313" key="3">
    <source>
        <dbReference type="Proteomes" id="UP000805085"/>
    </source>
</evidence>
<reference evidence="2 3" key="1">
    <citation type="journal article" date="2015" name="Int. J. Syst. Evol. Microbiol.">
        <title>Winogradskyella litoriviva sp. nov., isolated from coastal seawater.</title>
        <authorList>
            <person name="Nedashkovskaya O.I."/>
            <person name="Kukhlevskiy A.D."/>
            <person name="Zhukova N.V."/>
            <person name="Kim S.J."/>
            <person name="Rhee S.K."/>
            <person name="Mikhailov V.V."/>
        </authorList>
    </citation>
    <scope>NUCLEOTIDE SEQUENCE [LARGE SCALE GENOMIC DNA]</scope>
    <source>
        <strain evidence="2 3">KMM6491</strain>
    </source>
</reference>
<dbReference type="RefSeq" id="WP_173299677.1">
    <property type="nucleotide sequence ID" value="NZ_JABRWQ010000001.1"/>
</dbReference>
<keyword evidence="1" id="KW-0472">Membrane</keyword>
<evidence type="ECO:0000256" key="1">
    <source>
        <dbReference type="SAM" id="Phobius"/>
    </source>
</evidence>
<proteinExistence type="predicted"/>
<keyword evidence="3" id="KW-1185">Reference proteome</keyword>
<keyword evidence="1" id="KW-1133">Transmembrane helix</keyword>
<protein>
    <submittedName>
        <fullName evidence="2">Uncharacterized protein</fullName>
    </submittedName>
</protein>
<feature type="transmembrane region" description="Helical" evidence="1">
    <location>
        <begin position="12"/>
        <end position="45"/>
    </location>
</feature>
<dbReference type="EMBL" id="JABRWQ010000001">
    <property type="protein sequence ID" value="NRD22020.1"/>
    <property type="molecule type" value="Genomic_DNA"/>
</dbReference>
<dbReference type="Proteomes" id="UP000805085">
    <property type="component" value="Unassembled WGS sequence"/>
</dbReference>
<organism evidence="2 3">
    <name type="scientific">Winogradskyella litoriviva</name>
    <dbReference type="NCBI Taxonomy" id="1220182"/>
    <lineage>
        <taxon>Bacteria</taxon>
        <taxon>Pseudomonadati</taxon>
        <taxon>Bacteroidota</taxon>
        <taxon>Flavobacteriia</taxon>
        <taxon>Flavobacteriales</taxon>
        <taxon>Flavobacteriaceae</taxon>
        <taxon>Winogradskyella</taxon>
    </lineage>
</organism>
<comment type="caution">
    <text evidence="2">The sequence shown here is derived from an EMBL/GenBank/DDBJ whole genome shotgun (WGS) entry which is preliminary data.</text>
</comment>
<accession>A0ABX2E127</accession>
<sequence>MKIIYKSPIATMQLIYGIGLIVIGIVGLLNNVIGVIFLASGLYFFKTEGIEINLDKKTYRKTTNIFNFSFGKWEDLPDIEYVSVFKTTTSSRVWVSSASTKVSNEVIKVNLFYDTNQKIEAFVTDDANDVNDAFKVAQQIATALNVDVLDATTRETKWL</sequence>
<gene>
    <name evidence="2" type="ORF">HNV10_02125</name>
</gene>
<evidence type="ECO:0000313" key="2">
    <source>
        <dbReference type="EMBL" id="NRD22020.1"/>
    </source>
</evidence>
<keyword evidence="1" id="KW-0812">Transmembrane</keyword>